<evidence type="ECO:0000313" key="5">
    <source>
        <dbReference type="EMBL" id="CCI41330.1"/>
    </source>
</evidence>
<accession>A0A024G3J3</accession>
<dbReference type="STRING" id="65357.A0A024G3J3"/>
<sequence length="241" mass="27562">MLPELKDCLQFANNTTHADKIYKTIGYGSGSLGHVLSHFRADPDIVDGLKKLSSAISLARYVTRVTGTFQSYDAFRCVSWALDDDDSLNRLIAKVQAFTMMLYYPLEHVSYIGFMAPKLIQIDAGKISRQSCIAWLMYIILDMYANQRRIRKLALEECSILEGSDDTDRKKKLPEIRTRKSELHYTQLRNACLLPTCLHWSIHEGVLPESVVQYLCCLEACVGLWRAWTNSTRQSERAQRS</sequence>
<dbReference type="GO" id="GO:0005778">
    <property type="term" value="C:peroxisomal membrane"/>
    <property type="evidence" value="ECO:0007669"/>
    <property type="project" value="UniProtKB-SubCell"/>
</dbReference>
<dbReference type="AlphaFoldDB" id="A0A024G3J3"/>
<reference evidence="5 6" key="1">
    <citation type="submission" date="2012-05" db="EMBL/GenBank/DDBJ databases">
        <title>Recombination and specialization in a pathogen metapopulation.</title>
        <authorList>
            <person name="Gardiner A."/>
            <person name="Kemen E."/>
            <person name="Schultz-Larsen T."/>
            <person name="MacLean D."/>
            <person name="Van Oosterhout C."/>
            <person name="Jones J.D.G."/>
        </authorList>
    </citation>
    <scope>NUCLEOTIDE SEQUENCE [LARGE SCALE GENOMIC DNA]</scope>
    <source>
        <strain evidence="5 6">Ac Nc2</strain>
    </source>
</reference>
<evidence type="ECO:0000256" key="4">
    <source>
        <dbReference type="ARBA" id="ARBA00046271"/>
    </source>
</evidence>
<protein>
    <submittedName>
        <fullName evidence="5">Uncharacterized protein</fullName>
    </submittedName>
</protein>
<evidence type="ECO:0000256" key="2">
    <source>
        <dbReference type="ARBA" id="ARBA00023136"/>
    </source>
</evidence>
<dbReference type="EMBL" id="CAIX01000018">
    <property type="protein sequence ID" value="CCI41330.1"/>
    <property type="molecule type" value="Genomic_DNA"/>
</dbReference>
<keyword evidence="2" id="KW-0472">Membrane</keyword>
<gene>
    <name evidence="5" type="ORF">BN9_021140</name>
</gene>
<proteinExistence type="predicted"/>
<keyword evidence="3" id="KW-0576">Peroxisome</keyword>
<dbReference type="InParanoid" id="A0A024G3J3"/>
<dbReference type="GO" id="GO:0016559">
    <property type="term" value="P:peroxisome fission"/>
    <property type="evidence" value="ECO:0007669"/>
    <property type="project" value="InterPro"/>
</dbReference>
<comment type="caution">
    <text evidence="5">The sequence shown here is derived from an EMBL/GenBank/DDBJ whole genome shotgun (WGS) entry which is preliminary data.</text>
</comment>
<evidence type="ECO:0000256" key="1">
    <source>
        <dbReference type="ARBA" id="ARBA00022593"/>
    </source>
</evidence>
<organism evidence="5 6">
    <name type="scientific">Albugo candida</name>
    <dbReference type="NCBI Taxonomy" id="65357"/>
    <lineage>
        <taxon>Eukaryota</taxon>
        <taxon>Sar</taxon>
        <taxon>Stramenopiles</taxon>
        <taxon>Oomycota</taxon>
        <taxon>Peronosporomycetes</taxon>
        <taxon>Albuginales</taxon>
        <taxon>Albuginaceae</taxon>
        <taxon>Albugo</taxon>
    </lineage>
</organism>
<dbReference type="InterPro" id="IPR008733">
    <property type="entry name" value="PEX11"/>
</dbReference>
<comment type="subcellular location">
    <subcellularLocation>
        <location evidence="4">Peroxisome membrane</location>
    </subcellularLocation>
</comment>
<keyword evidence="6" id="KW-1185">Reference proteome</keyword>
<name>A0A024G3J3_9STRA</name>
<evidence type="ECO:0000256" key="3">
    <source>
        <dbReference type="ARBA" id="ARBA00023140"/>
    </source>
</evidence>
<dbReference type="Proteomes" id="UP000053237">
    <property type="component" value="Unassembled WGS sequence"/>
</dbReference>
<evidence type="ECO:0000313" key="6">
    <source>
        <dbReference type="Proteomes" id="UP000053237"/>
    </source>
</evidence>
<dbReference type="PANTHER" id="PTHR12652:SF25">
    <property type="entry name" value="MICROBODY (PEROXISOME) PROLIFERATION PROTEIN PEROXIN 11C (EUROFUNG)"/>
    <property type="match status" value="1"/>
</dbReference>
<keyword evidence="1" id="KW-0962">Peroxisome biogenesis</keyword>
<dbReference type="PANTHER" id="PTHR12652">
    <property type="entry name" value="PEROXISOMAL BIOGENESIS FACTOR 11"/>
    <property type="match status" value="1"/>
</dbReference>
<dbReference type="Pfam" id="PF05648">
    <property type="entry name" value="PEX11"/>
    <property type="match status" value="1"/>
</dbReference>
<dbReference type="OrthoDB" id="10005898at2759"/>